<dbReference type="EMBL" id="FXUF01000016">
    <property type="protein sequence ID" value="SMP68269.1"/>
    <property type="molecule type" value="Genomic_DNA"/>
</dbReference>
<evidence type="ECO:0000313" key="3">
    <source>
        <dbReference type="EMBL" id="SMP68269.1"/>
    </source>
</evidence>
<sequence>MKMKRRLITVTLLCVGLLVSGCSGTADRSEPTVQPKSENANAVEPLEIRLSSTFQQTETGGELLSFFADQVGVLSEGAITVQTYWGGTLFTAQDELDAVIDNAVDMVALAHMPHLNTVTYLAFPGFAPGGPEVALEYFDDLVFKNAETSALIQGEAEALGIKYLNVIAGGANAFCAKYDFDDLDSLVRGSSSFGNMDAAMFEHLGFQVTSLFPPETYDALGRGLVDATQMALKPMVAMSWYEPAPYWALDGTYTAGNFFTVNLDWWNGLSEGQREIIQAAAQETQQYSGGLYTDEIADDVAMVVEKTGNEFVEFTKADIDQIWMAVFESKADSALRIAESAGKVDGMVTILQRAAALTGYEWEYSR</sequence>
<keyword evidence="4" id="KW-1185">Reference proteome</keyword>
<organism evidence="3 4">
    <name type="scientific">Anoxynatronum buryatiense</name>
    <dbReference type="NCBI Taxonomy" id="489973"/>
    <lineage>
        <taxon>Bacteria</taxon>
        <taxon>Bacillati</taxon>
        <taxon>Bacillota</taxon>
        <taxon>Clostridia</taxon>
        <taxon>Eubacteriales</taxon>
        <taxon>Clostridiaceae</taxon>
        <taxon>Anoxynatronum</taxon>
    </lineage>
</organism>
<dbReference type="Pfam" id="PF03480">
    <property type="entry name" value="DctP"/>
    <property type="match status" value="1"/>
</dbReference>
<dbReference type="GO" id="GO:0055085">
    <property type="term" value="P:transmembrane transport"/>
    <property type="evidence" value="ECO:0007669"/>
    <property type="project" value="InterPro"/>
</dbReference>
<name>A0AA45WYC0_9CLOT</name>
<dbReference type="RefSeq" id="WP_283410491.1">
    <property type="nucleotide sequence ID" value="NZ_FXUF01000016.1"/>
</dbReference>
<dbReference type="InterPro" id="IPR038404">
    <property type="entry name" value="TRAP_DctP_sf"/>
</dbReference>
<dbReference type="PANTHER" id="PTHR33376:SF5">
    <property type="entry name" value="EXTRACYTOPLASMIC SOLUTE RECEPTOR PROTEIN"/>
    <property type="match status" value="1"/>
</dbReference>
<feature type="signal peptide" evidence="2">
    <location>
        <begin position="1"/>
        <end position="28"/>
    </location>
</feature>
<protein>
    <submittedName>
        <fullName evidence="3">TRAP-type C4-dicarboxylate transport system, substrate-binding protein</fullName>
    </submittedName>
</protein>
<dbReference type="AlphaFoldDB" id="A0AA45WYC0"/>
<dbReference type="PANTHER" id="PTHR33376">
    <property type="match status" value="1"/>
</dbReference>
<comment type="caution">
    <text evidence="3">The sequence shown here is derived from an EMBL/GenBank/DDBJ whole genome shotgun (WGS) entry which is preliminary data.</text>
</comment>
<dbReference type="Proteomes" id="UP001158066">
    <property type="component" value="Unassembled WGS sequence"/>
</dbReference>
<gene>
    <name evidence="3" type="ORF">SAMN06296020_11680</name>
</gene>
<evidence type="ECO:0000313" key="4">
    <source>
        <dbReference type="Proteomes" id="UP001158066"/>
    </source>
</evidence>
<evidence type="ECO:0000256" key="2">
    <source>
        <dbReference type="SAM" id="SignalP"/>
    </source>
</evidence>
<feature type="chain" id="PRO_5041414499" evidence="2">
    <location>
        <begin position="29"/>
        <end position="366"/>
    </location>
</feature>
<accession>A0AA45WYC0</accession>
<evidence type="ECO:0000256" key="1">
    <source>
        <dbReference type="ARBA" id="ARBA00022729"/>
    </source>
</evidence>
<dbReference type="InterPro" id="IPR018389">
    <property type="entry name" value="DctP_fam"/>
</dbReference>
<dbReference type="Gene3D" id="3.40.190.170">
    <property type="entry name" value="Bacterial extracellular solute-binding protein, family 7"/>
    <property type="match status" value="1"/>
</dbReference>
<reference evidence="3" key="1">
    <citation type="submission" date="2017-05" db="EMBL/GenBank/DDBJ databases">
        <authorList>
            <person name="Varghese N."/>
            <person name="Submissions S."/>
        </authorList>
    </citation>
    <scope>NUCLEOTIDE SEQUENCE</scope>
    <source>
        <strain evidence="3">Su22</strain>
    </source>
</reference>
<keyword evidence="1 2" id="KW-0732">Signal</keyword>
<proteinExistence type="predicted"/>
<dbReference type="NCBIfam" id="NF037995">
    <property type="entry name" value="TRAP_S1"/>
    <property type="match status" value="1"/>
</dbReference>
<dbReference type="PROSITE" id="PS51257">
    <property type="entry name" value="PROKAR_LIPOPROTEIN"/>
    <property type="match status" value="1"/>
</dbReference>